<organism evidence="1 2">
    <name type="scientific">Petrotoga olearia DSM 13574</name>
    <dbReference type="NCBI Taxonomy" id="1122955"/>
    <lineage>
        <taxon>Bacteria</taxon>
        <taxon>Thermotogati</taxon>
        <taxon>Thermotogota</taxon>
        <taxon>Thermotogae</taxon>
        <taxon>Petrotogales</taxon>
        <taxon>Petrotogaceae</taxon>
        <taxon>Petrotoga</taxon>
    </lineage>
</organism>
<gene>
    <name evidence="1" type="ORF">X929_06290</name>
</gene>
<dbReference type="AlphaFoldDB" id="A0A2K1P073"/>
<comment type="caution">
    <text evidence="1">The sequence shown here is derived from an EMBL/GenBank/DDBJ whole genome shotgun (WGS) entry which is preliminary data.</text>
</comment>
<accession>A0A2K1P073</accession>
<evidence type="ECO:0000313" key="2">
    <source>
        <dbReference type="Proteomes" id="UP000236434"/>
    </source>
</evidence>
<protein>
    <submittedName>
        <fullName evidence="1">Uncharacterized protein</fullName>
    </submittedName>
</protein>
<proteinExistence type="predicted"/>
<sequence>MYNKSEFYILIEREKQLEKGGFQRWRKQRK</sequence>
<reference evidence="1 2" key="1">
    <citation type="submission" date="2013-12" db="EMBL/GenBank/DDBJ databases">
        <title>Comparative genomics of Petrotoga isolates.</title>
        <authorList>
            <person name="Nesbo C.L."/>
            <person name="Charchuk R."/>
            <person name="Chow K."/>
        </authorList>
    </citation>
    <scope>NUCLEOTIDE SEQUENCE [LARGE SCALE GENOMIC DNA]</scope>
    <source>
        <strain evidence="1 2">DSM 13574</strain>
    </source>
</reference>
<evidence type="ECO:0000313" key="1">
    <source>
        <dbReference type="EMBL" id="PNR96181.1"/>
    </source>
</evidence>
<dbReference type="EMBL" id="AZRL01000016">
    <property type="protein sequence ID" value="PNR96181.1"/>
    <property type="molecule type" value="Genomic_DNA"/>
</dbReference>
<dbReference type="Proteomes" id="UP000236434">
    <property type="component" value="Unassembled WGS sequence"/>
</dbReference>
<name>A0A2K1P073_9BACT</name>